<protein>
    <recommendedName>
        <fullName evidence="4">RRM domain-containing protein</fullName>
    </recommendedName>
</protein>
<accession>A0AAD5M3F9</accession>
<dbReference type="Gene3D" id="3.30.70.330">
    <property type="match status" value="1"/>
</dbReference>
<feature type="region of interest" description="Disordered" evidence="3">
    <location>
        <begin position="1"/>
        <end position="44"/>
    </location>
</feature>
<comment type="caution">
    <text evidence="5">The sequence shown here is derived from an EMBL/GenBank/DDBJ whole genome shotgun (WGS) entry which is preliminary data.</text>
</comment>
<dbReference type="Gene3D" id="3.30.760.10">
    <property type="entry name" value="RNA Cap, Translation Initiation Factor Eif4e"/>
    <property type="match status" value="1"/>
</dbReference>
<evidence type="ECO:0000256" key="1">
    <source>
        <dbReference type="ARBA" id="ARBA00010568"/>
    </source>
</evidence>
<evidence type="ECO:0000259" key="4">
    <source>
        <dbReference type="PROSITE" id="PS50102"/>
    </source>
</evidence>
<name>A0AAD5M3F9_PYTIN</name>
<sequence>MESSLARTLATLAVDDPEPLAGSSPKPSSGMRHSSGSGSSVDLDDGDDDMDFKSVYIGNVNYGTTKFELREHFRDCGNMKRITIPCDPATKQQRGFAYIEFSSPSEVLRAIKLNGSTFRGRPVKVSLKHRTVPNYKGVREGRDRGASTTSNQSDPADRKSHGTRHNKEKAERPTPVWKEFEGDASTPLEDLEAFLDEYSPSKWTQDKITWIAVRCRGYGDDDDNNQRPDDDGDEELGEVAMVTEWKAICRMRKPSAKDLDELARKHKVVSGKWMIFRNTETVDDAWTKIARAVLQSHLGDAAKVSPVSTKPQQGNSHVICVYVPDFTNTDDVLRVRDTLRALGIDDKIMFKPDAYTHCGIYSKNPWGILTFTHHA</sequence>
<feature type="domain" description="RRM" evidence="4">
    <location>
        <begin position="53"/>
        <end position="130"/>
    </location>
</feature>
<proteinExistence type="inferred from homology"/>
<dbReference type="InterPro" id="IPR015034">
    <property type="entry name" value="Bles03"/>
</dbReference>
<keyword evidence="6" id="KW-1185">Reference proteome</keyword>
<dbReference type="InterPro" id="IPR023398">
    <property type="entry name" value="TIF_eIF4e-like"/>
</dbReference>
<dbReference type="SUPFAM" id="SSF55418">
    <property type="entry name" value="eIF4e-like"/>
    <property type="match status" value="1"/>
</dbReference>
<dbReference type="InterPro" id="IPR000504">
    <property type="entry name" value="RRM_dom"/>
</dbReference>
<organism evidence="5 6">
    <name type="scientific">Pythium insidiosum</name>
    <name type="common">Pythiosis disease agent</name>
    <dbReference type="NCBI Taxonomy" id="114742"/>
    <lineage>
        <taxon>Eukaryota</taxon>
        <taxon>Sar</taxon>
        <taxon>Stramenopiles</taxon>
        <taxon>Oomycota</taxon>
        <taxon>Peronosporomycetes</taxon>
        <taxon>Pythiales</taxon>
        <taxon>Pythiaceae</taxon>
        <taxon>Pythium</taxon>
    </lineage>
</organism>
<dbReference type="Proteomes" id="UP001209570">
    <property type="component" value="Unassembled WGS sequence"/>
</dbReference>
<evidence type="ECO:0000256" key="2">
    <source>
        <dbReference type="PROSITE-ProRule" id="PRU00176"/>
    </source>
</evidence>
<dbReference type="PROSITE" id="PS50102">
    <property type="entry name" value="RRM"/>
    <property type="match status" value="1"/>
</dbReference>
<gene>
    <name evidence="5" type="ORF">P43SY_004501</name>
</gene>
<feature type="region of interest" description="Disordered" evidence="3">
    <location>
        <begin position="129"/>
        <end position="174"/>
    </location>
</feature>
<dbReference type="AlphaFoldDB" id="A0AAD5M3F9"/>
<evidence type="ECO:0000313" key="5">
    <source>
        <dbReference type="EMBL" id="KAJ0400889.1"/>
    </source>
</evidence>
<evidence type="ECO:0000313" key="6">
    <source>
        <dbReference type="Proteomes" id="UP001209570"/>
    </source>
</evidence>
<dbReference type="GO" id="GO:0003723">
    <property type="term" value="F:RNA binding"/>
    <property type="evidence" value="ECO:0007669"/>
    <property type="project" value="UniProtKB-UniRule"/>
</dbReference>
<dbReference type="InterPro" id="IPR035979">
    <property type="entry name" value="RBD_domain_sf"/>
</dbReference>
<evidence type="ECO:0000256" key="3">
    <source>
        <dbReference type="SAM" id="MobiDB-lite"/>
    </source>
</evidence>
<dbReference type="Pfam" id="PF08939">
    <property type="entry name" value="Bles03"/>
    <property type="match status" value="1"/>
</dbReference>
<dbReference type="Pfam" id="PF00076">
    <property type="entry name" value="RRM_1"/>
    <property type="match status" value="1"/>
</dbReference>
<keyword evidence="2" id="KW-0694">RNA-binding</keyword>
<dbReference type="CDD" id="cd12306">
    <property type="entry name" value="RRM_II_PABPs"/>
    <property type="match status" value="1"/>
</dbReference>
<comment type="similarity">
    <text evidence="1">Belongs to the UPF0696 family.</text>
</comment>
<dbReference type="SMART" id="SM00360">
    <property type="entry name" value="RRM"/>
    <property type="match status" value="1"/>
</dbReference>
<dbReference type="InterPro" id="IPR012677">
    <property type="entry name" value="Nucleotide-bd_a/b_plait_sf"/>
</dbReference>
<reference evidence="5" key="1">
    <citation type="submission" date="2021-12" db="EMBL/GenBank/DDBJ databases">
        <title>Prjna785345.</title>
        <authorList>
            <person name="Rujirawat T."/>
            <person name="Krajaejun T."/>
        </authorList>
    </citation>
    <scope>NUCLEOTIDE SEQUENCE</scope>
    <source>
        <strain evidence="5">Pi057C3</strain>
    </source>
</reference>
<dbReference type="EMBL" id="JAKCXM010000143">
    <property type="protein sequence ID" value="KAJ0400889.1"/>
    <property type="molecule type" value="Genomic_DNA"/>
</dbReference>
<feature type="compositionally biased region" description="Low complexity" evidence="3">
    <location>
        <begin position="28"/>
        <end position="41"/>
    </location>
</feature>
<dbReference type="SUPFAM" id="SSF54928">
    <property type="entry name" value="RNA-binding domain, RBD"/>
    <property type="match status" value="1"/>
</dbReference>
<dbReference type="PANTHER" id="PTHR31977:SF1">
    <property type="entry name" value="UPF0696 PROTEIN C11ORF68"/>
    <property type="match status" value="1"/>
</dbReference>
<dbReference type="PANTHER" id="PTHR31977">
    <property type="entry name" value="UPF0696 PROTEIN C11ORF68"/>
    <property type="match status" value="1"/>
</dbReference>